<reference evidence="2" key="1">
    <citation type="journal article" date="2020" name="Fungal Divers.">
        <title>Resolving the Mortierellaceae phylogeny through synthesis of multi-gene phylogenetics and phylogenomics.</title>
        <authorList>
            <person name="Vandepol N."/>
            <person name="Liber J."/>
            <person name="Desiro A."/>
            <person name="Na H."/>
            <person name="Kennedy M."/>
            <person name="Barry K."/>
            <person name="Grigoriev I.V."/>
            <person name="Miller A.N."/>
            <person name="O'Donnell K."/>
            <person name="Stajich J.E."/>
            <person name="Bonito G."/>
        </authorList>
    </citation>
    <scope>NUCLEOTIDE SEQUENCE</scope>
    <source>
        <strain evidence="2">MES-2147</strain>
    </source>
</reference>
<proteinExistence type="predicted"/>
<feature type="region of interest" description="Disordered" evidence="1">
    <location>
        <begin position="127"/>
        <end position="193"/>
    </location>
</feature>
<feature type="region of interest" description="Disordered" evidence="1">
    <location>
        <begin position="85"/>
        <end position="110"/>
    </location>
</feature>
<feature type="compositionally biased region" description="Polar residues" evidence="1">
    <location>
        <begin position="99"/>
        <end position="110"/>
    </location>
</feature>
<organism evidence="2 3">
    <name type="scientific">Modicella reniformis</name>
    <dbReference type="NCBI Taxonomy" id="1440133"/>
    <lineage>
        <taxon>Eukaryota</taxon>
        <taxon>Fungi</taxon>
        <taxon>Fungi incertae sedis</taxon>
        <taxon>Mucoromycota</taxon>
        <taxon>Mortierellomycotina</taxon>
        <taxon>Mortierellomycetes</taxon>
        <taxon>Mortierellales</taxon>
        <taxon>Mortierellaceae</taxon>
        <taxon>Modicella</taxon>
    </lineage>
</organism>
<protein>
    <submittedName>
        <fullName evidence="2">Uncharacterized protein</fullName>
    </submittedName>
</protein>
<dbReference type="Proteomes" id="UP000749646">
    <property type="component" value="Unassembled WGS sequence"/>
</dbReference>
<feature type="region of interest" description="Disordered" evidence="1">
    <location>
        <begin position="36"/>
        <end position="62"/>
    </location>
</feature>
<feature type="compositionally biased region" description="Low complexity" evidence="1">
    <location>
        <begin position="137"/>
        <end position="148"/>
    </location>
</feature>
<dbReference type="OrthoDB" id="2403832at2759"/>
<feature type="non-terminal residue" evidence="2">
    <location>
        <position position="1"/>
    </location>
</feature>
<gene>
    <name evidence="2" type="ORF">BGZ65_001885</name>
</gene>
<name>A0A9P6IM16_9FUNG</name>
<evidence type="ECO:0000313" key="3">
    <source>
        <dbReference type="Proteomes" id="UP000749646"/>
    </source>
</evidence>
<evidence type="ECO:0000256" key="1">
    <source>
        <dbReference type="SAM" id="MobiDB-lite"/>
    </source>
</evidence>
<accession>A0A9P6IM16</accession>
<comment type="caution">
    <text evidence="2">The sequence shown here is derived from an EMBL/GenBank/DDBJ whole genome shotgun (WGS) entry which is preliminary data.</text>
</comment>
<evidence type="ECO:0000313" key="2">
    <source>
        <dbReference type="EMBL" id="KAF9937024.1"/>
    </source>
</evidence>
<feature type="compositionally biased region" description="Basic and acidic residues" evidence="1">
    <location>
        <begin position="160"/>
        <end position="176"/>
    </location>
</feature>
<sequence>NDDFLERLRKVEEAEMANAVQAARLANMERSLRGLEENMQRSMRDQQELRESVERSAASQDLQHQHLLHRPHSSEIFQNPFATNEPLIRDYNPGHAQDSRQPSFNTTGINPRTADAILRHNLSSNHHENVNPFADPSALLESDSSSSLHGDNDGDAFADADDRSMTIGHDDEHDWTEAEIGSVGSHDSDDSWV</sequence>
<dbReference type="EMBL" id="JAAAHW010009724">
    <property type="protein sequence ID" value="KAF9937024.1"/>
    <property type="molecule type" value="Genomic_DNA"/>
</dbReference>
<dbReference type="AlphaFoldDB" id="A0A9P6IM16"/>
<keyword evidence="3" id="KW-1185">Reference proteome</keyword>
<feature type="compositionally biased region" description="Basic and acidic residues" evidence="1">
    <location>
        <begin position="36"/>
        <end position="54"/>
    </location>
</feature>